<dbReference type="GeneID" id="116199404"/>
<protein>
    <submittedName>
        <fullName evidence="6">LOW QUALITY PROTEIN: receptor-like protein 1</fullName>
    </submittedName>
</protein>
<dbReference type="InterPro" id="IPR032675">
    <property type="entry name" value="LRR_dom_sf"/>
</dbReference>
<dbReference type="Gene3D" id="3.80.10.10">
    <property type="entry name" value="Ribonuclease Inhibitor"/>
    <property type="match status" value="2"/>
</dbReference>
<dbReference type="Pfam" id="PF13855">
    <property type="entry name" value="LRR_8"/>
    <property type="match status" value="1"/>
</dbReference>
<organism evidence="5 6">
    <name type="scientific">Punica granatum</name>
    <name type="common">Pomegranate</name>
    <dbReference type="NCBI Taxonomy" id="22663"/>
    <lineage>
        <taxon>Eukaryota</taxon>
        <taxon>Viridiplantae</taxon>
        <taxon>Streptophyta</taxon>
        <taxon>Embryophyta</taxon>
        <taxon>Tracheophyta</taxon>
        <taxon>Spermatophyta</taxon>
        <taxon>Magnoliopsida</taxon>
        <taxon>eudicotyledons</taxon>
        <taxon>Gunneridae</taxon>
        <taxon>Pentapetalae</taxon>
        <taxon>rosids</taxon>
        <taxon>malvids</taxon>
        <taxon>Myrtales</taxon>
        <taxon>Lythraceae</taxon>
        <taxon>Punica</taxon>
    </lineage>
</organism>
<keyword evidence="2" id="KW-0433">Leucine-rich repeat</keyword>
<name>A0A6P8CVU7_PUNGR</name>
<reference evidence="5" key="1">
    <citation type="journal article" date="2020" name="Plant Biotechnol. J.">
        <title>The pomegranate (Punica granatum L.) draft genome dissects genetic divergence between soft- and hard-seeded cultivars.</title>
        <authorList>
            <person name="Luo X."/>
            <person name="Li H."/>
            <person name="Wu Z."/>
            <person name="Yao W."/>
            <person name="Zhao P."/>
            <person name="Cao D."/>
            <person name="Yu H."/>
            <person name="Li K."/>
            <person name="Poudel K."/>
            <person name="Zhao D."/>
            <person name="Zhang F."/>
            <person name="Xia X."/>
            <person name="Chen L."/>
            <person name="Wang Q."/>
            <person name="Jing D."/>
            <person name="Cao S."/>
        </authorList>
    </citation>
    <scope>NUCLEOTIDE SEQUENCE [LARGE SCALE GENOMIC DNA]</scope>
    <source>
        <strain evidence="5">cv. Tunisia</strain>
    </source>
</reference>
<dbReference type="PANTHER" id="PTHR48062">
    <property type="entry name" value="RECEPTOR-LIKE PROTEIN 14"/>
    <property type="match status" value="1"/>
</dbReference>
<dbReference type="PANTHER" id="PTHR48062:SF21">
    <property type="entry name" value="RECEPTOR-LIKE PROTEIN 12"/>
    <property type="match status" value="1"/>
</dbReference>
<dbReference type="SUPFAM" id="SSF52058">
    <property type="entry name" value="L domain-like"/>
    <property type="match status" value="1"/>
</dbReference>
<dbReference type="InterPro" id="IPR001611">
    <property type="entry name" value="Leu-rich_rpt"/>
</dbReference>
<dbReference type="RefSeq" id="XP_031385601.1">
    <property type="nucleotide sequence ID" value="XM_031529741.1"/>
</dbReference>
<accession>A0A6P8CVU7</accession>
<sequence length="414" mass="45799">MKADDLSSNSLEGDPPSYIGFIFPYSMSLNVPGNSLQGGIPSSMCQTGQLQILDVFSNRFVGELPEQLMRCQSLSYLQLSNNSLRGQVLQMAANLSRLMYLYLSNNQFSGEMSPWLLNSHPFLTFLDVSNNSLSGSIPDWVGNFQGLDYLILASNNSFKLSYTRTFAFGKKQPHGSIATMFGTTSCQVVFLLGLGFLSNLRALLLAGNSFEGLIPQELCQANSISINDLSHNHLSGRIPSCFSKLAFGNSRIPEGTFTHSSLATHCHKFYGEKTPIKVHLTVLQEVGVPPEVHFTSKHRLESYKGHIWYHMSGLDLSCNNLSGSIPFQLCNLSNIHSLNVSYNLLVGEIPVSFSNLYQIECLDFSHNSLSCKIPPQLIKTAVPIVIQCGPQQLVQHDTGAEKSICDFRKSELRR</sequence>
<keyword evidence="5" id="KW-1185">Reference proteome</keyword>
<evidence type="ECO:0000256" key="1">
    <source>
        <dbReference type="ARBA" id="ARBA00009592"/>
    </source>
</evidence>
<keyword evidence="3" id="KW-0677">Repeat</keyword>
<gene>
    <name evidence="6" type="primary">LOC116199404</name>
</gene>
<dbReference type="FunFam" id="3.80.10.10:FF:000383">
    <property type="entry name" value="Leucine-rich repeat receptor protein kinase EMS1"/>
    <property type="match status" value="1"/>
</dbReference>
<evidence type="ECO:0000256" key="4">
    <source>
        <dbReference type="ARBA" id="ARBA00023170"/>
    </source>
</evidence>
<evidence type="ECO:0000313" key="6">
    <source>
        <dbReference type="RefSeq" id="XP_031385601.1"/>
    </source>
</evidence>
<reference evidence="6" key="2">
    <citation type="submission" date="2025-08" db="UniProtKB">
        <authorList>
            <consortium name="RefSeq"/>
        </authorList>
    </citation>
    <scope>IDENTIFICATION</scope>
    <source>
        <tissue evidence="6">Leaf</tissue>
    </source>
</reference>
<dbReference type="Proteomes" id="UP000515151">
    <property type="component" value="Chromosome 3"/>
</dbReference>
<evidence type="ECO:0000313" key="5">
    <source>
        <dbReference type="Proteomes" id="UP000515151"/>
    </source>
</evidence>
<comment type="similarity">
    <text evidence="1">Belongs to the RLP family.</text>
</comment>
<evidence type="ECO:0000256" key="2">
    <source>
        <dbReference type="ARBA" id="ARBA00022614"/>
    </source>
</evidence>
<dbReference type="OrthoDB" id="4691307at2759"/>
<dbReference type="Pfam" id="PF00560">
    <property type="entry name" value="LRR_1"/>
    <property type="match status" value="6"/>
</dbReference>
<proteinExistence type="inferred from homology"/>
<evidence type="ECO:0000256" key="3">
    <source>
        <dbReference type="ARBA" id="ARBA00022737"/>
    </source>
</evidence>
<keyword evidence="4" id="KW-0675">Receptor</keyword>
<dbReference type="InterPro" id="IPR051502">
    <property type="entry name" value="RLP_Defense_Trigger"/>
</dbReference>
<dbReference type="AlphaFoldDB" id="A0A6P8CVU7"/>